<dbReference type="EC" id="1.6.5.9" evidence="2"/>
<feature type="region of interest" description="Disordered" evidence="10">
    <location>
        <begin position="44"/>
        <end position="63"/>
    </location>
</feature>
<gene>
    <name evidence="14" type="primary">NDE1_1</name>
    <name evidence="14" type="ORF">IWQ62_001536</name>
</gene>
<comment type="catalytic activity">
    <reaction evidence="8">
        <text>a quinone + NADH + H(+) = a quinol + NAD(+)</text>
        <dbReference type="Rhea" id="RHEA:46160"/>
        <dbReference type="ChEBI" id="CHEBI:15378"/>
        <dbReference type="ChEBI" id="CHEBI:24646"/>
        <dbReference type="ChEBI" id="CHEBI:57540"/>
        <dbReference type="ChEBI" id="CHEBI:57945"/>
        <dbReference type="ChEBI" id="CHEBI:132124"/>
        <dbReference type="EC" id="1.6.5.9"/>
    </reaction>
</comment>
<evidence type="ECO:0000256" key="9">
    <source>
        <dbReference type="ARBA" id="ARBA00049010"/>
    </source>
</evidence>
<dbReference type="InterPro" id="IPR054585">
    <property type="entry name" value="NDH2-like_C"/>
</dbReference>
<dbReference type="InterPro" id="IPR045024">
    <property type="entry name" value="NDH-2"/>
</dbReference>
<evidence type="ECO:0000256" key="3">
    <source>
        <dbReference type="ARBA" id="ARBA00022630"/>
    </source>
</evidence>
<keyword evidence="11" id="KW-0812">Transmembrane</keyword>
<keyword evidence="3" id="KW-0285">Flavoprotein</keyword>
<keyword evidence="11" id="KW-0472">Membrane</keyword>
<dbReference type="Gene3D" id="3.50.50.100">
    <property type="match status" value="1"/>
</dbReference>
<dbReference type="SUPFAM" id="SSF51905">
    <property type="entry name" value="FAD/NAD(P)-binding domain"/>
    <property type="match status" value="2"/>
</dbReference>
<evidence type="ECO:0000256" key="4">
    <source>
        <dbReference type="ARBA" id="ARBA00022827"/>
    </source>
</evidence>
<keyword evidence="11" id="KW-1133">Transmembrane helix</keyword>
<evidence type="ECO:0000256" key="8">
    <source>
        <dbReference type="ARBA" id="ARBA00047599"/>
    </source>
</evidence>
<dbReference type="PANTHER" id="PTHR43706">
    <property type="entry name" value="NADH DEHYDROGENASE"/>
    <property type="match status" value="1"/>
</dbReference>
<comment type="caution">
    <text evidence="14">The sequence shown here is derived from an EMBL/GenBank/DDBJ whole genome shotgun (WGS) entry which is preliminary data.</text>
</comment>
<feature type="domain" description="FAD/NAD(P)-binding" evidence="12">
    <location>
        <begin position="108"/>
        <end position="438"/>
    </location>
</feature>
<keyword evidence="4" id="KW-0274">FAD</keyword>
<evidence type="ECO:0000256" key="5">
    <source>
        <dbReference type="ARBA" id="ARBA00022946"/>
    </source>
</evidence>
<proteinExistence type="inferred from homology"/>
<keyword evidence="5" id="KW-0809">Transit peptide</keyword>
<dbReference type="GO" id="GO:0050136">
    <property type="term" value="F:NADH dehydrogenase (quinone) (non-electrogenic) activity"/>
    <property type="evidence" value="ECO:0007669"/>
    <property type="project" value="UniProtKB-EC"/>
</dbReference>
<dbReference type="AlphaFoldDB" id="A0A9W8AXR9"/>
<organism evidence="14 15">
    <name type="scientific">Dispira parvispora</name>
    <dbReference type="NCBI Taxonomy" id="1520584"/>
    <lineage>
        <taxon>Eukaryota</taxon>
        <taxon>Fungi</taxon>
        <taxon>Fungi incertae sedis</taxon>
        <taxon>Zoopagomycota</taxon>
        <taxon>Kickxellomycotina</taxon>
        <taxon>Dimargaritomycetes</taxon>
        <taxon>Dimargaritales</taxon>
        <taxon>Dimargaritaceae</taxon>
        <taxon>Dispira</taxon>
    </lineage>
</organism>
<accession>A0A9W8AXR9</accession>
<dbReference type="EMBL" id="JANBPY010000253">
    <property type="protein sequence ID" value="KAJ1967961.1"/>
    <property type="molecule type" value="Genomic_DNA"/>
</dbReference>
<dbReference type="Pfam" id="PF07992">
    <property type="entry name" value="Pyr_redox_2"/>
    <property type="match status" value="1"/>
</dbReference>
<dbReference type="Pfam" id="PF22366">
    <property type="entry name" value="NDH2_C"/>
    <property type="match status" value="1"/>
</dbReference>
<name>A0A9W8AXR9_9FUNG</name>
<feature type="compositionally biased region" description="Low complexity" evidence="10">
    <location>
        <begin position="45"/>
        <end position="62"/>
    </location>
</feature>
<feature type="domain" description="External alternative NADH-ubiquinone oxidoreductase-like C-terminal" evidence="13">
    <location>
        <begin position="491"/>
        <end position="555"/>
    </location>
</feature>
<feature type="transmembrane region" description="Helical" evidence="11">
    <location>
        <begin position="73"/>
        <end position="92"/>
    </location>
</feature>
<keyword evidence="7" id="KW-0520">NAD</keyword>
<dbReference type="PANTHER" id="PTHR43706:SF47">
    <property type="entry name" value="EXTERNAL NADH-UBIQUINONE OXIDOREDUCTASE 1, MITOCHONDRIAL-RELATED"/>
    <property type="match status" value="1"/>
</dbReference>
<dbReference type="GO" id="GO:0005739">
    <property type="term" value="C:mitochondrion"/>
    <property type="evidence" value="ECO:0007669"/>
    <property type="project" value="TreeGrafter"/>
</dbReference>
<evidence type="ECO:0000259" key="12">
    <source>
        <dbReference type="Pfam" id="PF07992"/>
    </source>
</evidence>
<comment type="similarity">
    <text evidence="1">Belongs to the NADH dehydrogenase family.</text>
</comment>
<dbReference type="InterPro" id="IPR036188">
    <property type="entry name" value="FAD/NAD-bd_sf"/>
</dbReference>
<keyword evidence="15" id="KW-1185">Reference proteome</keyword>
<evidence type="ECO:0000256" key="11">
    <source>
        <dbReference type="SAM" id="Phobius"/>
    </source>
</evidence>
<evidence type="ECO:0000313" key="15">
    <source>
        <dbReference type="Proteomes" id="UP001150925"/>
    </source>
</evidence>
<dbReference type="InterPro" id="IPR023753">
    <property type="entry name" value="FAD/NAD-binding_dom"/>
</dbReference>
<evidence type="ECO:0000256" key="7">
    <source>
        <dbReference type="ARBA" id="ARBA00023027"/>
    </source>
</evidence>
<protein>
    <recommendedName>
        <fullName evidence="2">NADH:ubiquinone reductase (non-electrogenic)</fullName>
        <ecNumber evidence="2">1.6.5.9</ecNumber>
    </recommendedName>
</protein>
<evidence type="ECO:0000313" key="14">
    <source>
        <dbReference type="EMBL" id="KAJ1967961.1"/>
    </source>
</evidence>
<evidence type="ECO:0000256" key="10">
    <source>
        <dbReference type="SAM" id="MobiDB-lite"/>
    </source>
</evidence>
<dbReference type="PRINTS" id="PR00368">
    <property type="entry name" value="FADPNR"/>
</dbReference>
<evidence type="ECO:0000256" key="6">
    <source>
        <dbReference type="ARBA" id="ARBA00023002"/>
    </source>
</evidence>
<evidence type="ECO:0000256" key="1">
    <source>
        <dbReference type="ARBA" id="ARBA00005272"/>
    </source>
</evidence>
<dbReference type="Proteomes" id="UP001150925">
    <property type="component" value="Unassembled WGS sequence"/>
</dbReference>
<evidence type="ECO:0000259" key="13">
    <source>
        <dbReference type="Pfam" id="PF22366"/>
    </source>
</evidence>
<comment type="catalytic activity">
    <reaction evidence="9">
        <text>a ubiquinone + NADH + H(+) = a ubiquinol + NAD(+)</text>
        <dbReference type="Rhea" id="RHEA:23152"/>
        <dbReference type="Rhea" id="RHEA-COMP:9565"/>
        <dbReference type="Rhea" id="RHEA-COMP:9566"/>
        <dbReference type="ChEBI" id="CHEBI:15378"/>
        <dbReference type="ChEBI" id="CHEBI:16389"/>
        <dbReference type="ChEBI" id="CHEBI:17976"/>
        <dbReference type="ChEBI" id="CHEBI:57540"/>
        <dbReference type="ChEBI" id="CHEBI:57945"/>
    </reaction>
</comment>
<sequence length="559" mass="62420">MSGFKRFLATARPLNKTPCWTAYPSSSGTRALVKPFVNSSLRYASTSSSGSSDGSNTNSSSGRWKSKWRTFKYLALMVGAGTVSYGALTTYYRRHPIRQAEPDKTKKTLVILGTGWGATSLLKTLDTSLYNVVVVSPRNYFLFTPLLPSCTVGTIEHRSIMEPIRHITRHKQRAVHFYEASCTDIDPVNKIITVEDQSDIKGEISKSTISYDFLVVAVGAENNTFGIKGVTEHACFLKEIWDARRIRTKLMDCIETAAFPGQTNEEIERLLHMVVVGGGPTGVEYAGELHDFLVEDLIDWYPDLANKVKLTLVEAQPTVLPMFDRKLVEYTESTFQSHKINILTNSAVKEVSDKSITIETKDKERLDVPYGLLVWATGNTQRSLVRDLMTKLSSEQTSRRGLLVDEFLRVKGDSAIWALGDATFTRYAPLAQVANQQGQYLGKFFNKLGRLEAQQQQALLKALPADKENASSSTLGEDPSWPKMRTFHYSYQGSLAYIGADRAIADVPFFGTKVASGGFATYLFWKSAYASLLFNPRNQAMVLTDWTKKTIFGRDISRE</sequence>
<dbReference type="OrthoDB" id="3244603at2759"/>
<evidence type="ECO:0000256" key="2">
    <source>
        <dbReference type="ARBA" id="ARBA00012637"/>
    </source>
</evidence>
<reference evidence="14" key="1">
    <citation type="submission" date="2022-07" db="EMBL/GenBank/DDBJ databases">
        <title>Phylogenomic reconstructions and comparative analyses of Kickxellomycotina fungi.</title>
        <authorList>
            <person name="Reynolds N.K."/>
            <person name="Stajich J.E."/>
            <person name="Barry K."/>
            <person name="Grigoriev I.V."/>
            <person name="Crous P."/>
            <person name="Smith M.E."/>
        </authorList>
    </citation>
    <scope>NUCLEOTIDE SEQUENCE</scope>
    <source>
        <strain evidence="14">RSA 1196</strain>
    </source>
</reference>
<keyword evidence="6 14" id="KW-0560">Oxidoreductase</keyword>